<dbReference type="Gene3D" id="1.10.8.60">
    <property type="match status" value="1"/>
</dbReference>
<name>A0A8C1A050_CASCN</name>
<reference evidence="2" key="1">
    <citation type="submission" date="2023-09" db="UniProtKB">
        <authorList>
            <consortium name="Ensembl"/>
        </authorList>
    </citation>
    <scope>IDENTIFICATION</scope>
</reference>
<organism evidence="2">
    <name type="scientific">Castor canadensis</name>
    <name type="common">American beaver</name>
    <dbReference type="NCBI Taxonomy" id="51338"/>
    <lineage>
        <taxon>Eukaryota</taxon>
        <taxon>Metazoa</taxon>
        <taxon>Chordata</taxon>
        <taxon>Craniata</taxon>
        <taxon>Vertebrata</taxon>
        <taxon>Euteleostomi</taxon>
        <taxon>Mammalia</taxon>
        <taxon>Eutheria</taxon>
        <taxon>Euarchontoglires</taxon>
        <taxon>Glires</taxon>
        <taxon>Rodentia</taxon>
        <taxon>Castorimorpha</taxon>
        <taxon>Castoridae</taxon>
        <taxon>Castor</taxon>
    </lineage>
</organism>
<dbReference type="Pfam" id="PF17856">
    <property type="entry name" value="TIP49_C"/>
    <property type="match status" value="1"/>
</dbReference>
<evidence type="ECO:0000259" key="1">
    <source>
        <dbReference type="Pfam" id="PF17856"/>
    </source>
</evidence>
<sequence>IWLWTSLWSPQQSSYPGAQTEGISISEEALNHLGEIGTKTTLRYSVQLLTPANLLAKINGKDRLLRKHQAG</sequence>
<dbReference type="InterPro" id="IPR041048">
    <property type="entry name" value="RuvB-like_C"/>
</dbReference>
<proteinExistence type="predicted"/>
<feature type="domain" description="RuvB-like AAA-lid" evidence="1">
    <location>
        <begin position="18"/>
        <end position="63"/>
    </location>
</feature>
<accession>A0A8C1A050</accession>
<protein>
    <recommendedName>
        <fullName evidence="1">RuvB-like AAA-lid domain-containing protein</fullName>
    </recommendedName>
</protein>
<dbReference type="Ensembl" id="ENSCCNT00000041315.1">
    <property type="protein sequence ID" value="ENSCCNP00000032922.1"/>
    <property type="gene ID" value="ENSCCNG00000031209.1"/>
</dbReference>
<evidence type="ECO:0000313" key="2">
    <source>
        <dbReference type="Ensembl" id="ENSCCNP00000032922.1"/>
    </source>
</evidence>
<dbReference type="AlphaFoldDB" id="A0A8C1A050"/>